<accession>A0A7K1SKX6</accession>
<evidence type="ECO:0000313" key="11">
    <source>
        <dbReference type="Proteomes" id="UP000436006"/>
    </source>
</evidence>
<dbReference type="Pfam" id="PF02518">
    <property type="entry name" value="HATPase_c"/>
    <property type="match status" value="1"/>
</dbReference>
<dbReference type="InterPro" id="IPR036890">
    <property type="entry name" value="HATPase_C_sf"/>
</dbReference>
<evidence type="ECO:0000256" key="2">
    <source>
        <dbReference type="ARBA" id="ARBA00012438"/>
    </source>
</evidence>
<dbReference type="Gene3D" id="3.30.450.20">
    <property type="entry name" value="PAS domain"/>
    <property type="match status" value="1"/>
</dbReference>
<evidence type="ECO:0000256" key="5">
    <source>
        <dbReference type="ARBA" id="ARBA00022741"/>
    </source>
</evidence>
<reference evidence="10 11" key="1">
    <citation type="submission" date="2019-12" db="EMBL/GenBank/DDBJ databases">
        <title>Spirosoma sp. HMF4905 genome sequencing and assembly.</title>
        <authorList>
            <person name="Kang H."/>
            <person name="Cha I."/>
            <person name="Kim H."/>
            <person name="Joh K."/>
        </authorList>
    </citation>
    <scope>NUCLEOTIDE SEQUENCE [LARGE SCALE GENOMIC DNA]</scope>
    <source>
        <strain evidence="10 11">HMF4905</strain>
    </source>
</reference>
<evidence type="ECO:0000256" key="6">
    <source>
        <dbReference type="ARBA" id="ARBA00022777"/>
    </source>
</evidence>
<dbReference type="InterPro" id="IPR011990">
    <property type="entry name" value="TPR-like_helical_dom_sf"/>
</dbReference>
<dbReference type="RefSeq" id="WP_157589283.1">
    <property type="nucleotide sequence ID" value="NZ_WPIN01000016.1"/>
</dbReference>
<evidence type="ECO:0000313" key="10">
    <source>
        <dbReference type="EMBL" id="MVM34461.1"/>
    </source>
</evidence>
<evidence type="ECO:0000256" key="3">
    <source>
        <dbReference type="ARBA" id="ARBA00022553"/>
    </source>
</evidence>
<dbReference type="EMBL" id="WPIN01000016">
    <property type="protein sequence ID" value="MVM34461.1"/>
    <property type="molecule type" value="Genomic_DNA"/>
</dbReference>
<keyword evidence="3" id="KW-0597">Phosphoprotein</keyword>
<comment type="catalytic activity">
    <reaction evidence="1">
        <text>ATP + protein L-histidine = ADP + protein N-phospho-L-histidine.</text>
        <dbReference type="EC" id="2.7.13.3"/>
    </reaction>
</comment>
<comment type="caution">
    <text evidence="10">The sequence shown here is derived from an EMBL/GenBank/DDBJ whole genome shotgun (WGS) entry which is preliminary data.</text>
</comment>
<keyword evidence="4" id="KW-0808">Transferase</keyword>
<evidence type="ECO:0000259" key="9">
    <source>
        <dbReference type="SMART" id="SM00387"/>
    </source>
</evidence>
<dbReference type="AlphaFoldDB" id="A0A7K1SKX6"/>
<dbReference type="Gene3D" id="1.25.40.10">
    <property type="entry name" value="Tetratricopeptide repeat domain"/>
    <property type="match status" value="1"/>
</dbReference>
<dbReference type="GO" id="GO:0004673">
    <property type="term" value="F:protein histidine kinase activity"/>
    <property type="evidence" value="ECO:0007669"/>
    <property type="project" value="UniProtKB-EC"/>
</dbReference>
<dbReference type="SUPFAM" id="SSF55874">
    <property type="entry name" value="ATPase domain of HSP90 chaperone/DNA topoisomerase II/histidine kinase"/>
    <property type="match status" value="1"/>
</dbReference>
<dbReference type="Gene3D" id="3.30.565.10">
    <property type="entry name" value="Histidine kinase-like ATPase, C-terminal domain"/>
    <property type="match status" value="1"/>
</dbReference>
<keyword evidence="7" id="KW-0067">ATP-binding</keyword>
<gene>
    <name evidence="10" type="ORF">GO755_30805</name>
</gene>
<dbReference type="SMART" id="SM00387">
    <property type="entry name" value="HATPase_c"/>
    <property type="match status" value="1"/>
</dbReference>
<dbReference type="EC" id="2.7.13.3" evidence="2"/>
<keyword evidence="5" id="KW-0547">Nucleotide-binding</keyword>
<name>A0A7K1SKX6_9BACT</name>
<dbReference type="GO" id="GO:0005524">
    <property type="term" value="F:ATP binding"/>
    <property type="evidence" value="ECO:0007669"/>
    <property type="project" value="UniProtKB-KW"/>
</dbReference>
<dbReference type="InterPro" id="IPR003594">
    <property type="entry name" value="HATPase_dom"/>
</dbReference>
<keyword evidence="8" id="KW-1133">Transmembrane helix</keyword>
<keyword evidence="6" id="KW-0418">Kinase</keyword>
<keyword evidence="8" id="KW-0472">Membrane</keyword>
<keyword evidence="8" id="KW-0812">Transmembrane</keyword>
<evidence type="ECO:0000256" key="1">
    <source>
        <dbReference type="ARBA" id="ARBA00000085"/>
    </source>
</evidence>
<evidence type="ECO:0000256" key="8">
    <source>
        <dbReference type="SAM" id="Phobius"/>
    </source>
</evidence>
<proteinExistence type="predicted"/>
<dbReference type="Proteomes" id="UP000436006">
    <property type="component" value="Unassembled WGS sequence"/>
</dbReference>
<organism evidence="10 11">
    <name type="scientific">Spirosoma arboris</name>
    <dbReference type="NCBI Taxonomy" id="2682092"/>
    <lineage>
        <taxon>Bacteria</taxon>
        <taxon>Pseudomonadati</taxon>
        <taxon>Bacteroidota</taxon>
        <taxon>Cytophagia</taxon>
        <taxon>Cytophagales</taxon>
        <taxon>Cytophagaceae</taxon>
        <taxon>Spirosoma</taxon>
    </lineage>
</organism>
<feature type="domain" description="Histidine kinase/HSP90-like ATPase" evidence="9">
    <location>
        <begin position="514"/>
        <end position="609"/>
    </location>
</feature>
<evidence type="ECO:0000256" key="4">
    <source>
        <dbReference type="ARBA" id="ARBA00022679"/>
    </source>
</evidence>
<dbReference type="SUPFAM" id="SSF48452">
    <property type="entry name" value="TPR-like"/>
    <property type="match status" value="1"/>
</dbReference>
<keyword evidence="11" id="KW-1185">Reference proteome</keyword>
<dbReference type="Pfam" id="PF07568">
    <property type="entry name" value="HisKA_2"/>
    <property type="match status" value="1"/>
</dbReference>
<dbReference type="PANTHER" id="PTHR41523">
    <property type="entry name" value="TWO-COMPONENT SYSTEM SENSOR PROTEIN"/>
    <property type="match status" value="1"/>
</dbReference>
<feature type="transmembrane region" description="Helical" evidence="8">
    <location>
        <begin position="384"/>
        <end position="403"/>
    </location>
</feature>
<protein>
    <recommendedName>
        <fullName evidence="2">histidine kinase</fullName>
        <ecNumber evidence="2">2.7.13.3</ecNumber>
    </recommendedName>
</protein>
<evidence type="ECO:0000256" key="7">
    <source>
        <dbReference type="ARBA" id="ARBA00022840"/>
    </source>
</evidence>
<dbReference type="PANTHER" id="PTHR41523:SF8">
    <property type="entry name" value="ETHYLENE RESPONSE SENSOR PROTEIN"/>
    <property type="match status" value="1"/>
</dbReference>
<dbReference type="InterPro" id="IPR011495">
    <property type="entry name" value="Sig_transdc_His_kin_sub2_dim/P"/>
</dbReference>
<sequence>MDRVYLTFLFLISLLFRSGLAQPVKTAGFPDSINTYLPDIEPKAKLQQLKDDLWSAQLQHNKIEIGEISYRLGKFYQGVSQYLPARYWFLQSVRIREPLGPSADLVKLYIQLSSNYGIVSMQTRSLWYAQQALKTARLMRAPDSTHSRMSAYMVMGNLHASACQQGHTKASRAPVLHPLNSNNASVVLQKVVIDRIPCDSAFYYYKLALQQARLLNEPDEVSGITVDLGALWARINIQRAIPYYQAALANYISSQRPTQTVSTRLLLADCYLTLHKPLLARRFLEDAKQGYQTAHLNSPTLERRLASGYDEFYRQTGDYQKAYTYQKQVYEWKLAALNTDRNGAITRLGLEYETEKREAKLKSQQQALILSTEKLSAEQNLRNALLGGLGIAVGVGVALYRLYQINRRISRQNAQLVTEQNHRVKNNLQAISDLLTLQSFQLTDVTTKKVISGIQHRIQSIELLHKRLYDNPQQALAVKLNVYISELVIRILETYGLETIEPIYTINDVWLSADQTLPFGLILSEIVTNACKYAFVGHSAPQLIIRLECVGTTIQLVVHDNGPGFLLSDDELTTYGLKLVKMQVQQLKGYYTIINQNGTQFKLTFSLPKL</sequence>